<reference evidence="2 3" key="1">
    <citation type="journal article" date="2013" name="BMC Genomics">
        <title>The genome and transcriptome of the pine saprophyte Ophiostoma piceae, and a comparison with the bark beetle-associated pine pathogen Grosmannia clavigera.</title>
        <authorList>
            <person name="Haridas S."/>
            <person name="Wang Y."/>
            <person name="Lim L."/>
            <person name="Massoumi Alamouti S."/>
            <person name="Jackman S."/>
            <person name="Docking R."/>
            <person name="Robertson G."/>
            <person name="Birol I."/>
            <person name="Bohlmann J."/>
            <person name="Breuil C."/>
        </authorList>
    </citation>
    <scope>NUCLEOTIDE SEQUENCE [LARGE SCALE GENOMIC DNA]</scope>
    <source>
        <strain evidence="2 3">UAMH 11346</strain>
    </source>
</reference>
<proteinExistence type="predicted"/>
<organism evidence="2 3">
    <name type="scientific">Ophiostoma piceae (strain UAMH 11346)</name>
    <name type="common">Sap stain fungus</name>
    <dbReference type="NCBI Taxonomy" id="1262450"/>
    <lineage>
        <taxon>Eukaryota</taxon>
        <taxon>Fungi</taxon>
        <taxon>Dikarya</taxon>
        <taxon>Ascomycota</taxon>
        <taxon>Pezizomycotina</taxon>
        <taxon>Sordariomycetes</taxon>
        <taxon>Sordariomycetidae</taxon>
        <taxon>Ophiostomatales</taxon>
        <taxon>Ophiostomataceae</taxon>
        <taxon>Ophiostoma</taxon>
    </lineage>
</organism>
<feature type="region of interest" description="Disordered" evidence="1">
    <location>
        <begin position="1"/>
        <end position="28"/>
    </location>
</feature>
<dbReference type="VEuPathDB" id="FungiDB:F503_08833"/>
<dbReference type="HOGENOM" id="CLU_090064_0_0_1"/>
<gene>
    <name evidence="2" type="ORF">F503_08833</name>
</gene>
<evidence type="ECO:0000256" key="1">
    <source>
        <dbReference type="SAM" id="MobiDB-lite"/>
    </source>
</evidence>
<evidence type="ECO:0000313" key="2">
    <source>
        <dbReference type="EMBL" id="EPE02956.1"/>
    </source>
</evidence>
<accession>S3BU43</accession>
<name>S3BU43_OPHP1</name>
<dbReference type="OMA" id="WMGGESE"/>
<evidence type="ECO:0000313" key="3">
    <source>
        <dbReference type="Proteomes" id="UP000016923"/>
    </source>
</evidence>
<feature type="compositionally biased region" description="Low complexity" evidence="1">
    <location>
        <begin position="11"/>
        <end position="28"/>
    </location>
</feature>
<protein>
    <submittedName>
        <fullName evidence="2">Rhomboid family membrane protein</fullName>
    </submittedName>
</protein>
<sequence length="219" mass="23361">MSKSIPPTGEPAAPASTSTATATPTSPATSTYATEYYGTPVWVHAASIAASVLGPIGLMLPPRRMSVRSLVLVAGTCIGTSQLAYDYTGTSLFARFGSRAQGVLDESNADLPPAALRRQAAMRAEKERRAAAAAAALHAGQSGSAGADAAASDAEKSRLQKLWMGQEKENWVEERARRERDTLESGGSYWDLIMTQIGEAVEEFLPKSKEQKEEDEKKK</sequence>
<dbReference type="OrthoDB" id="5411041at2759"/>
<dbReference type="Proteomes" id="UP000016923">
    <property type="component" value="Unassembled WGS sequence"/>
</dbReference>
<dbReference type="eggNOG" id="ENOG502SD8H">
    <property type="taxonomic scope" value="Eukaryota"/>
</dbReference>
<dbReference type="EMBL" id="KE148172">
    <property type="protein sequence ID" value="EPE02956.1"/>
    <property type="molecule type" value="Genomic_DNA"/>
</dbReference>
<dbReference type="AlphaFoldDB" id="S3BU43"/>
<keyword evidence="3" id="KW-1185">Reference proteome</keyword>